<dbReference type="AlphaFoldDB" id="A0A318UB39"/>
<comment type="subcellular location">
    <subcellularLocation>
        <location evidence="1">Cell membrane</location>
        <topology evidence="1">Multi-pass membrane protein</topology>
    </subcellularLocation>
</comment>
<keyword evidence="4 6" id="KW-1133">Transmembrane helix</keyword>
<dbReference type="InterPro" id="IPR003740">
    <property type="entry name" value="YitT"/>
</dbReference>
<evidence type="ECO:0000313" key="8">
    <source>
        <dbReference type="Proteomes" id="UP000247727"/>
    </source>
</evidence>
<evidence type="ECO:0000256" key="5">
    <source>
        <dbReference type="ARBA" id="ARBA00023136"/>
    </source>
</evidence>
<comment type="caution">
    <text evidence="7">The sequence shown here is derived from an EMBL/GenBank/DDBJ whole genome shotgun (WGS) entry which is preliminary data.</text>
</comment>
<feature type="transmembrane region" description="Helical" evidence="6">
    <location>
        <begin position="155"/>
        <end position="177"/>
    </location>
</feature>
<dbReference type="PANTHER" id="PTHR33545:SF5">
    <property type="entry name" value="UPF0750 MEMBRANE PROTEIN YITT"/>
    <property type="match status" value="1"/>
</dbReference>
<dbReference type="InterPro" id="IPR051461">
    <property type="entry name" value="UPF0750_membrane"/>
</dbReference>
<keyword evidence="3 6" id="KW-0812">Transmembrane</keyword>
<evidence type="ECO:0000256" key="6">
    <source>
        <dbReference type="SAM" id="Phobius"/>
    </source>
</evidence>
<evidence type="ECO:0000256" key="1">
    <source>
        <dbReference type="ARBA" id="ARBA00004651"/>
    </source>
</evidence>
<feature type="transmembrane region" description="Helical" evidence="6">
    <location>
        <begin position="117"/>
        <end position="135"/>
    </location>
</feature>
<evidence type="ECO:0000256" key="3">
    <source>
        <dbReference type="ARBA" id="ARBA00022692"/>
    </source>
</evidence>
<dbReference type="PANTHER" id="PTHR33545">
    <property type="entry name" value="UPF0750 MEMBRANE PROTEIN YITT-RELATED"/>
    <property type="match status" value="1"/>
</dbReference>
<name>A0A318UB39_9RHOB</name>
<organism evidence="7 8">
    <name type="scientific">Rhodobacter viridis</name>
    <dbReference type="NCBI Taxonomy" id="1054202"/>
    <lineage>
        <taxon>Bacteria</taxon>
        <taxon>Pseudomonadati</taxon>
        <taxon>Pseudomonadota</taxon>
        <taxon>Alphaproteobacteria</taxon>
        <taxon>Rhodobacterales</taxon>
        <taxon>Rhodobacter group</taxon>
        <taxon>Rhodobacter</taxon>
    </lineage>
</organism>
<feature type="transmembrane region" description="Helical" evidence="6">
    <location>
        <begin position="55"/>
        <end position="79"/>
    </location>
</feature>
<dbReference type="EMBL" id="QJTK01000001">
    <property type="protein sequence ID" value="PYF13161.1"/>
    <property type="molecule type" value="Genomic_DNA"/>
</dbReference>
<keyword evidence="2" id="KW-1003">Cell membrane</keyword>
<evidence type="ECO:0000256" key="2">
    <source>
        <dbReference type="ARBA" id="ARBA00022475"/>
    </source>
</evidence>
<keyword evidence="8" id="KW-1185">Reference proteome</keyword>
<gene>
    <name evidence="7" type="ORF">C8J30_101548</name>
</gene>
<reference evidence="7 8" key="1">
    <citation type="submission" date="2018-06" db="EMBL/GenBank/DDBJ databases">
        <title>Genomic Encyclopedia of Type Strains, Phase III (KMG-III): the genomes of soil and plant-associated and newly described type strains.</title>
        <authorList>
            <person name="Whitman W."/>
        </authorList>
    </citation>
    <scope>NUCLEOTIDE SEQUENCE [LARGE SCALE GENOMIC DNA]</scope>
    <source>
        <strain evidence="7 8">JA737</strain>
    </source>
</reference>
<dbReference type="Proteomes" id="UP000247727">
    <property type="component" value="Unassembled WGS sequence"/>
</dbReference>
<dbReference type="GO" id="GO:0005886">
    <property type="term" value="C:plasma membrane"/>
    <property type="evidence" value="ECO:0007669"/>
    <property type="project" value="UniProtKB-SubCell"/>
</dbReference>
<feature type="transmembrane region" description="Helical" evidence="6">
    <location>
        <begin position="183"/>
        <end position="200"/>
    </location>
</feature>
<evidence type="ECO:0000313" key="7">
    <source>
        <dbReference type="EMBL" id="PYF13161.1"/>
    </source>
</evidence>
<keyword evidence="5 6" id="KW-0472">Membrane</keyword>
<accession>A0A318UB39</accession>
<proteinExistence type="predicted"/>
<dbReference type="Pfam" id="PF02588">
    <property type="entry name" value="YitT_membrane"/>
    <property type="match status" value="1"/>
</dbReference>
<protein>
    <submittedName>
        <fullName evidence="7">Putative 5xTM membrane YitT family protein</fullName>
    </submittedName>
</protein>
<sequence length="209" mass="22265">MTHIHVMSADPSARRYTPFEDAQGLVLASAQAALGIHLLRAAGLVTGGTAGTALILSYATGLNFSALFFALNIPFYALAWWARGPIFCLKSLATVTFVSILAEALKPVLVLQTIHPAAAALLFGVSAGVGLLGLFRHSGTLGGVSIIALIVQDRFGWRAGHVQLAHDLILFAIAALILPLDRIGWSLLGALVLNFVIAFNHRRDWYIVS</sequence>
<evidence type="ECO:0000256" key="4">
    <source>
        <dbReference type="ARBA" id="ARBA00022989"/>
    </source>
</evidence>